<evidence type="ECO:0000313" key="4">
    <source>
        <dbReference type="Proteomes" id="UP001642540"/>
    </source>
</evidence>
<dbReference type="PROSITE" id="PS51257">
    <property type="entry name" value="PROKAR_LIPOPROTEIN"/>
    <property type="match status" value="1"/>
</dbReference>
<dbReference type="EMBL" id="CAXLJM020000023">
    <property type="protein sequence ID" value="CAL8089476.1"/>
    <property type="molecule type" value="Genomic_DNA"/>
</dbReference>
<feature type="chain" id="PRO_5046219192" evidence="2">
    <location>
        <begin position="27"/>
        <end position="167"/>
    </location>
</feature>
<keyword evidence="2" id="KW-0732">Signal</keyword>
<gene>
    <name evidence="3" type="ORF">ODALV1_LOCUS7388</name>
</gene>
<proteinExistence type="predicted"/>
<sequence>MGNLTKVICQFFLAFLVLNQLYYVNAIGVGCTDEQACADLCGYAGTGQCVNGTSGSYCKCSTCPQRNVFELVNLPKVCTLDPTCVCPLPTLSLTSGKVYTGHTCLDLPSLRPICICFCMPTTLQSIPDIIKCPFPKTGSSTTTTTAAPSSTTDAGTPTTTETETSTA</sequence>
<accession>A0ABP1Q503</accession>
<name>A0ABP1Q503_9HEXA</name>
<evidence type="ECO:0000256" key="1">
    <source>
        <dbReference type="SAM" id="MobiDB-lite"/>
    </source>
</evidence>
<reference evidence="3 4" key="1">
    <citation type="submission" date="2024-08" db="EMBL/GenBank/DDBJ databases">
        <authorList>
            <person name="Cucini C."/>
            <person name="Frati F."/>
        </authorList>
    </citation>
    <scope>NUCLEOTIDE SEQUENCE [LARGE SCALE GENOMIC DNA]</scope>
</reference>
<dbReference type="Proteomes" id="UP001642540">
    <property type="component" value="Unassembled WGS sequence"/>
</dbReference>
<feature type="region of interest" description="Disordered" evidence="1">
    <location>
        <begin position="138"/>
        <end position="167"/>
    </location>
</feature>
<evidence type="ECO:0000313" key="3">
    <source>
        <dbReference type="EMBL" id="CAL8089476.1"/>
    </source>
</evidence>
<evidence type="ECO:0000256" key="2">
    <source>
        <dbReference type="SAM" id="SignalP"/>
    </source>
</evidence>
<comment type="caution">
    <text evidence="3">The sequence shown here is derived from an EMBL/GenBank/DDBJ whole genome shotgun (WGS) entry which is preliminary data.</text>
</comment>
<keyword evidence="4" id="KW-1185">Reference proteome</keyword>
<organism evidence="3 4">
    <name type="scientific">Orchesella dallaii</name>
    <dbReference type="NCBI Taxonomy" id="48710"/>
    <lineage>
        <taxon>Eukaryota</taxon>
        <taxon>Metazoa</taxon>
        <taxon>Ecdysozoa</taxon>
        <taxon>Arthropoda</taxon>
        <taxon>Hexapoda</taxon>
        <taxon>Collembola</taxon>
        <taxon>Entomobryomorpha</taxon>
        <taxon>Entomobryoidea</taxon>
        <taxon>Orchesellidae</taxon>
        <taxon>Orchesellinae</taxon>
        <taxon>Orchesella</taxon>
    </lineage>
</organism>
<feature type="signal peptide" evidence="2">
    <location>
        <begin position="1"/>
        <end position="26"/>
    </location>
</feature>
<protein>
    <submittedName>
        <fullName evidence="3">Uncharacterized protein</fullName>
    </submittedName>
</protein>